<keyword evidence="7" id="KW-1185">Reference proteome</keyword>
<dbReference type="PRINTS" id="PR01366">
    <property type="entry name" value="ROYALJELLY"/>
</dbReference>
<sequence>MKILAAFMLLFVTVTKCHEPFQVIFQWSSIDVVWPSEEEQQFAIDHGDYVAANNFIAGIKFWKDKMYLTLPRWKDGVPVTLAVTSTTPVNKATAPNLKAFPSWEMQKIGDCSAFQFVQSMEVDPKGRMWVLDSGKMSPLSVEVKTICPPRLVILDLENEGKVLRIYEFPSQVARHGTAHLNDIVLDHEDGGMAYITDSDRDDPGIIVYSLSNNTSWKVRHDSMRAKPEAVRFMVAKTPINMPISVDGIALSPASSTDRQVYYSPLSSFHLYSIPTSVLKSNTSNVDEHVKELGRKISQTDGMMMSAKGVLYFGLLADDAVAMWDTKQTASFATGQRVISRDHERMQWPDTFAYDADGNFYCVTNSLQNILTNRVNTSIPNYRVVRARTGVKSYQYLEDGTAPKQPEIPTSLANRISLAVTVGLIILLAFVVQAELSAATPSRSHIIDLELTSPMETIKSASEIKTLPVRLHDFKGKLEEVKHVTLLRCRVQ</sequence>
<keyword evidence="4 5" id="KW-0732">Signal</keyword>
<evidence type="ECO:0000256" key="1">
    <source>
        <dbReference type="ARBA" id="ARBA00004613"/>
    </source>
</evidence>
<evidence type="ECO:0000256" key="3">
    <source>
        <dbReference type="ARBA" id="ARBA00022525"/>
    </source>
</evidence>
<comment type="subcellular location">
    <subcellularLocation>
        <location evidence="1">Secreted</location>
    </subcellularLocation>
</comment>
<evidence type="ECO:0000256" key="5">
    <source>
        <dbReference type="SAM" id="SignalP"/>
    </source>
</evidence>
<keyword evidence="3" id="KW-0964">Secreted</keyword>
<dbReference type="Pfam" id="PF03022">
    <property type="entry name" value="MRJP"/>
    <property type="match status" value="1"/>
</dbReference>
<dbReference type="GO" id="GO:0005576">
    <property type="term" value="C:extracellular region"/>
    <property type="evidence" value="ECO:0007669"/>
    <property type="project" value="UniProtKB-SubCell"/>
</dbReference>
<evidence type="ECO:0000313" key="6">
    <source>
        <dbReference type="EMBL" id="CAD1478525.1"/>
    </source>
</evidence>
<reference evidence="6" key="1">
    <citation type="submission" date="2020-07" db="EMBL/GenBank/DDBJ databases">
        <authorList>
            <person name="Nazaruddin N."/>
        </authorList>
    </citation>
    <scope>NUCLEOTIDE SEQUENCE</scope>
</reference>
<evidence type="ECO:0000256" key="2">
    <source>
        <dbReference type="ARBA" id="ARBA00009127"/>
    </source>
</evidence>
<dbReference type="InterPro" id="IPR011042">
    <property type="entry name" value="6-blade_b-propeller_TolB-like"/>
</dbReference>
<organism evidence="6 7">
    <name type="scientific">Heterotrigona itama</name>
    <dbReference type="NCBI Taxonomy" id="395501"/>
    <lineage>
        <taxon>Eukaryota</taxon>
        <taxon>Metazoa</taxon>
        <taxon>Ecdysozoa</taxon>
        <taxon>Arthropoda</taxon>
        <taxon>Hexapoda</taxon>
        <taxon>Insecta</taxon>
        <taxon>Pterygota</taxon>
        <taxon>Neoptera</taxon>
        <taxon>Endopterygota</taxon>
        <taxon>Hymenoptera</taxon>
        <taxon>Apocrita</taxon>
        <taxon>Aculeata</taxon>
        <taxon>Apoidea</taxon>
        <taxon>Anthophila</taxon>
        <taxon>Apidae</taxon>
        <taxon>Heterotrigona</taxon>
    </lineage>
</organism>
<dbReference type="EMBL" id="CAJDYZ010010824">
    <property type="protein sequence ID" value="CAD1478525.1"/>
    <property type="molecule type" value="Genomic_DNA"/>
</dbReference>
<dbReference type="InterPro" id="IPR017996">
    <property type="entry name" value="MRJP/yellow-related"/>
</dbReference>
<accession>A0A6V7HEN6</accession>
<dbReference type="Gene3D" id="2.120.10.30">
    <property type="entry name" value="TolB, C-terminal domain"/>
    <property type="match status" value="1"/>
</dbReference>
<evidence type="ECO:0000313" key="7">
    <source>
        <dbReference type="Proteomes" id="UP000752696"/>
    </source>
</evidence>
<dbReference type="Proteomes" id="UP000752696">
    <property type="component" value="Unassembled WGS sequence"/>
</dbReference>
<gene>
    <name evidence="6" type="ORF">MHI_LOCUS802174</name>
</gene>
<dbReference type="PANTHER" id="PTHR10009:SF18">
    <property type="entry name" value="PROTEIN YELLOW-LIKE PROTEIN"/>
    <property type="match status" value="1"/>
</dbReference>
<protein>
    <submittedName>
        <fullName evidence="6">Uncharacterized protein</fullName>
    </submittedName>
</protein>
<proteinExistence type="inferred from homology"/>
<name>A0A6V7HEN6_9HYME</name>
<dbReference type="SUPFAM" id="SSF63829">
    <property type="entry name" value="Calcium-dependent phosphotriesterase"/>
    <property type="match status" value="1"/>
</dbReference>
<feature type="signal peptide" evidence="5">
    <location>
        <begin position="1"/>
        <end position="17"/>
    </location>
</feature>
<evidence type="ECO:0000256" key="4">
    <source>
        <dbReference type="ARBA" id="ARBA00022729"/>
    </source>
</evidence>
<dbReference type="PANTHER" id="PTHR10009">
    <property type="entry name" value="PROTEIN YELLOW-RELATED"/>
    <property type="match status" value="1"/>
</dbReference>
<comment type="caution">
    <text evidence="6">The sequence shown here is derived from an EMBL/GenBank/DDBJ whole genome shotgun (WGS) entry which is preliminary data.</text>
</comment>
<feature type="chain" id="PRO_5027631014" evidence="5">
    <location>
        <begin position="18"/>
        <end position="491"/>
    </location>
</feature>
<dbReference type="AlphaFoldDB" id="A0A6V7HEN6"/>
<comment type="similarity">
    <text evidence="2">Belongs to the major royal jelly protein family.</text>
</comment>
<dbReference type="OrthoDB" id="9977471at2759"/>
<feature type="non-terminal residue" evidence="6">
    <location>
        <position position="491"/>
    </location>
</feature>